<comment type="similarity">
    <text evidence="9">Belongs to the chloride channel (TC 2.A.49) family.</text>
</comment>
<dbReference type="InterPro" id="IPR046342">
    <property type="entry name" value="CBS_dom_sf"/>
</dbReference>
<keyword evidence="7 9" id="KW-0868">Chloride</keyword>
<dbReference type="InterPro" id="IPR014743">
    <property type="entry name" value="Cl-channel_core"/>
</dbReference>
<feature type="transmembrane region" description="Helical" evidence="9">
    <location>
        <begin position="228"/>
        <end position="249"/>
    </location>
</feature>
<dbReference type="InterPro" id="IPR001807">
    <property type="entry name" value="ClC"/>
</dbReference>
<dbReference type="GO" id="GO:0005886">
    <property type="term" value="C:plasma membrane"/>
    <property type="evidence" value="ECO:0007669"/>
    <property type="project" value="TreeGrafter"/>
</dbReference>
<dbReference type="GO" id="GO:0005769">
    <property type="term" value="C:early endosome"/>
    <property type="evidence" value="ECO:0007669"/>
    <property type="project" value="TreeGrafter"/>
</dbReference>
<feature type="transmembrane region" description="Helical" evidence="9">
    <location>
        <begin position="369"/>
        <end position="390"/>
    </location>
</feature>
<evidence type="ECO:0000256" key="1">
    <source>
        <dbReference type="ARBA" id="ARBA00004141"/>
    </source>
</evidence>
<feature type="transmembrane region" description="Helical" evidence="9">
    <location>
        <begin position="534"/>
        <end position="553"/>
    </location>
</feature>
<comment type="caution">
    <text evidence="12">The sequence shown here is derived from an EMBL/GenBank/DDBJ whole genome shotgun (WGS) entry which is preliminary data.</text>
</comment>
<evidence type="ECO:0000256" key="4">
    <source>
        <dbReference type="ARBA" id="ARBA00022989"/>
    </source>
</evidence>
<dbReference type="AlphaFoldDB" id="A0A178DFT1"/>
<feature type="transmembrane region" description="Helical" evidence="9">
    <location>
        <begin position="508"/>
        <end position="528"/>
    </location>
</feature>
<accession>A0A178DFT1</accession>
<dbReference type="EMBL" id="LVCJ01000002">
    <property type="protein sequence ID" value="OAL40194.1"/>
    <property type="molecule type" value="Genomic_DNA"/>
</dbReference>
<dbReference type="InterPro" id="IPR000644">
    <property type="entry name" value="CBS_dom"/>
</dbReference>
<keyword evidence="3 9" id="KW-0812">Transmembrane</keyword>
<keyword evidence="8" id="KW-0129">CBS domain</keyword>
<dbReference type="FunFam" id="1.10.3080.10:FF:000011">
    <property type="entry name" value="Chloride channel protein"/>
    <property type="match status" value="1"/>
</dbReference>
<dbReference type="SUPFAM" id="SSF81340">
    <property type="entry name" value="Clc chloride channel"/>
    <property type="match status" value="1"/>
</dbReference>
<keyword evidence="13" id="KW-1185">Reference proteome</keyword>
<dbReference type="CDD" id="cd03684">
    <property type="entry name" value="ClC_3_like"/>
    <property type="match status" value="1"/>
</dbReference>
<feature type="compositionally biased region" description="Basic and acidic residues" evidence="10">
    <location>
        <begin position="82"/>
        <end position="92"/>
    </location>
</feature>
<evidence type="ECO:0000256" key="9">
    <source>
        <dbReference type="RuleBase" id="RU361221"/>
    </source>
</evidence>
<feature type="transmembrane region" description="Helical" evidence="9">
    <location>
        <begin position="410"/>
        <end position="428"/>
    </location>
</feature>
<dbReference type="GO" id="GO:0005794">
    <property type="term" value="C:Golgi apparatus"/>
    <property type="evidence" value="ECO:0007669"/>
    <property type="project" value="TreeGrafter"/>
</dbReference>
<feature type="region of interest" description="Disordered" evidence="10">
    <location>
        <begin position="855"/>
        <end position="883"/>
    </location>
</feature>
<dbReference type="Pfam" id="PF00654">
    <property type="entry name" value="Voltage_CLC"/>
    <property type="match status" value="1"/>
</dbReference>
<evidence type="ECO:0000256" key="7">
    <source>
        <dbReference type="ARBA" id="ARBA00023214"/>
    </source>
</evidence>
<sequence>MAGPPADRNESHLDLMSAEDGDISSRLPDTSDSKSPARPIDPSPLPSPHANKTPSTVTTVRLPVNGEASDTSTTIEGGGSHNPEHVGQKDDGPLDWYVEGPGRRVGYDDLTAIDWIYEYTKERQRLRKFLAHDTGIVGNLRQLLDASHVWFVLVASGISVGCVAAFVNIASDWLGDIKTGYCKKGIGGGDFYLNKQFCCWGHDEFTQCQDWTPWPAALGIRAKAGQFIMGYIFFIVFSILFAVSAAVLVKHYSIYAQHSGIPEIKTVLGGFVIRRFLGTWTLVTKSFGLILAVSSGMWLGKEGPFVHLACCCANLIMKPFESLSQNEARKREVLSAAAASGISVAFGAPIGGVLFSLEQLSYYFPDKTMWQSFVCAMVAAVTLQALNPFHTGKIVLYQVTYTIRWHSFELAPFIVLGVIGGVYGGLFIKLNMFVARLRKSTNYPFHNKPLLEILVVSALSAVINYPNLFMRAQLSELVYYLFAECATIGNNDIFGLCRATTAGALSMAWLLVAASLLGFLLASITFGLRIPAGIILPSLAIGALYGRTLGVFVELIQKHFSTSFLFAACEPDVACVIPGTYAIVGAASALAGVTRMTVSIVVIVFELTGALTYVLPIMIAVMLAKWIGDVFSPRGIYESWIQFNEYPYLENKDDATVPHVLVSSLMTRVEEMKCLDANRSYTVGSLQKILRSTSYRGFPVVAFRKPAGDVAETGANRQYPRENTLLGYISRVELAFALERMTRPGSHQSRLEAETVVDSRTLCYFTYHPDIASGTGIDLRPWMDQTPITLNANSSLQLAVHMFQKLGLRYLLFVERGAFRGMLTKKDVWWILSASADGRKAGVFVADAEAVRDSVLEDDEEAEEARGLLQADSGDPDHQRLPT</sequence>
<proteinExistence type="inferred from homology"/>
<name>A0A178DFT1_9EURO</name>
<feature type="domain" description="CBS" evidence="11">
    <location>
        <begin position="783"/>
        <end position="838"/>
    </location>
</feature>
<keyword evidence="4 9" id="KW-1133">Transmembrane helix</keyword>
<feature type="transmembrane region" description="Helical" evidence="9">
    <location>
        <begin position="573"/>
        <end position="594"/>
    </location>
</feature>
<dbReference type="OrthoDB" id="44789at2759"/>
<feature type="transmembrane region" description="Helical" evidence="9">
    <location>
        <begin position="600"/>
        <end position="624"/>
    </location>
</feature>
<reference evidence="12 13" key="1">
    <citation type="submission" date="2016-03" db="EMBL/GenBank/DDBJ databases">
        <title>The draft genome sequence of Fonsecaea nubica causative agent of cutaneous subcutaneous infection in human host.</title>
        <authorList>
            <person name="Costa F."/>
            <person name="Sybren D.H."/>
            <person name="Raittz R.T."/>
            <person name="Weiss V.A."/>
            <person name="Leao A.C."/>
            <person name="Gomes R."/>
            <person name="De Souza E.M."/>
            <person name="Pedrosa F.O."/>
            <person name="Steffens M.B."/>
            <person name="Bombassaro A."/>
            <person name="Tadra-Sfeir M.Z."/>
            <person name="Moreno L.F."/>
            <person name="Najafzadeh M.J."/>
            <person name="Felipe M.S."/>
            <person name="Teixeira M."/>
            <person name="Sun J."/>
            <person name="Xi L."/>
            <person name="Castro M.A."/>
            <person name="Vicente V.A."/>
        </authorList>
    </citation>
    <scope>NUCLEOTIDE SEQUENCE [LARGE SCALE GENOMIC DNA]</scope>
    <source>
        <strain evidence="12 13">CBS 269.64</strain>
    </source>
</reference>
<feature type="transmembrane region" description="Helical" evidence="9">
    <location>
        <begin position="449"/>
        <end position="465"/>
    </location>
</feature>
<feature type="region of interest" description="Disordered" evidence="10">
    <location>
        <begin position="1"/>
        <end position="93"/>
    </location>
</feature>
<evidence type="ECO:0000256" key="10">
    <source>
        <dbReference type="SAM" id="MobiDB-lite"/>
    </source>
</evidence>
<dbReference type="PRINTS" id="PR00762">
    <property type="entry name" value="CLCHANNEL"/>
</dbReference>
<feature type="transmembrane region" description="Helical" evidence="9">
    <location>
        <begin position="149"/>
        <end position="170"/>
    </location>
</feature>
<evidence type="ECO:0000313" key="12">
    <source>
        <dbReference type="EMBL" id="OAL40194.1"/>
    </source>
</evidence>
<evidence type="ECO:0000256" key="5">
    <source>
        <dbReference type="ARBA" id="ARBA00023065"/>
    </source>
</evidence>
<feature type="transmembrane region" description="Helical" evidence="9">
    <location>
        <begin position="477"/>
        <end position="496"/>
    </location>
</feature>
<dbReference type="PROSITE" id="PS51371">
    <property type="entry name" value="CBS"/>
    <property type="match status" value="1"/>
</dbReference>
<evidence type="ECO:0000256" key="8">
    <source>
        <dbReference type="PROSITE-ProRule" id="PRU00703"/>
    </source>
</evidence>
<feature type="transmembrane region" description="Helical" evidence="9">
    <location>
        <begin position="333"/>
        <end position="357"/>
    </location>
</feature>
<dbReference type="Proteomes" id="UP000185904">
    <property type="component" value="Unassembled WGS sequence"/>
</dbReference>
<protein>
    <recommendedName>
        <fullName evidence="9">Chloride channel protein</fullName>
    </recommendedName>
</protein>
<keyword evidence="6 9" id="KW-0472">Membrane</keyword>
<evidence type="ECO:0000259" key="11">
    <source>
        <dbReference type="PROSITE" id="PS51371"/>
    </source>
</evidence>
<gene>
    <name evidence="12" type="ORF">AYO20_00614</name>
</gene>
<dbReference type="RefSeq" id="XP_022505206.1">
    <property type="nucleotide sequence ID" value="XM_022638923.1"/>
</dbReference>
<evidence type="ECO:0000256" key="6">
    <source>
        <dbReference type="ARBA" id="ARBA00023136"/>
    </source>
</evidence>
<evidence type="ECO:0000256" key="2">
    <source>
        <dbReference type="ARBA" id="ARBA00022448"/>
    </source>
</evidence>
<keyword evidence="5 9" id="KW-0406">Ion transport</keyword>
<dbReference type="PANTHER" id="PTHR45711:SF6">
    <property type="entry name" value="CHLORIDE CHANNEL PROTEIN"/>
    <property type="match status" value="1"/>
</dbReference>
<dbReference type="GeneID" id="34584040"/>
<dbReference type="GO" id="GO:0005247">
    <property type="term" value="F:voltage-gated chloride channel activity"/>
    <property type="evidence" value="ECO:0007669"/>
    <property type="project" value="TreeGrafter"/>
</dbReference>
<dbReference type="SUPFAM" id="SSF54631">
    <property type="entry name" value="CBS-domain pair"/>
    <property type="match status" value="1"/>
</dbReference>
<evidence type="ECO:0000256" key="3">
    <source>
        <dbReference type="ARBA" id="ARBA00022692"/>
    </source>
</evidence>
<dbReference type="CDD" id="cd04591">
    <property type="entry name" value="CBS_pair_voltage-gated_CLC_euk_bac"/>
    <property type="match status" value="1"/>
</dbReference>
<dbReference type="PANTHER" id="PTHR45711">
    <property type="entry name" value="CHLORIDE CHANNEL PROTEIN"/>
    <property type="match status" value="1"/>
</dbReference>
<keyword evidence="2 9" id="KW-0813">Transport</keyword>
<evidence type="ECO:0000313" key="13">
    <source>
        <dbReference type="Proteomes" id="UP000185904"/>
    </source>
</evidence>
<comment type="subcellular location">
    <subcellularLocation>
        <location evidence="1 9">Membrane</location>
        <topology evidence="1 9">Multi-pass membrane protein</topology>
    </subcellularLocation>
</comment>
<dbReference type="Gene3D" id="1.10.3080.10">
    <property type="entry name" value="Clc chloride channel"/>
    <property type="match status" value="1"/>
</dbReference>
<feature type="compositionally biased region" description="Polar residues" evidence="10">
    <location>
        <begin position="50"/>
        <end position="59"/>
    </location>
</feature>
<organism evidence="12 13">
    <name type="scientific">Fonsecaea nubica</name>
    <dbReference type="NCBI Taxonomy" id="856822"/>
    <lineage>
        <taxon>Eukaryota</taxon>
        <taxon>Fungi</taxon>
        <taxon>Dikarya</taxon>
        <taxon>Ascomycota</taxon>
        <taxon>Pezizomycotina</taxon>
        <taxon>Eurotiomycetes</taxon>
        <taxon>Chaetothyriomycetidae</taxon>
        <taxon>Chaetothyriales</taxon>
        <taxon>Herpotrichiellaceae</taxon>
        <taxon>Fonsecaea</taxon>
    </lineage>
</organism>